<gene>
    <name evidence="4" type="ORF">HD597_004381</name>
</gene>
<dbReference type="InterPro" id="IPR037165">
    <property type="entry name" value="AldOxase/xan_DH_Mopterin-bd_sf"/>
</dbReference>
<keyword evidence="1" id="KW-0500">Molybdenum</keyword>
<dbReference type="AlphaFoldDB" id="A0A9X2GKU7"/>
<dbReference type="SMART" id="SM01008">
    <property type="entry name" value="Ald_Xan_dh_C"/>
    <property type="match status" value="1"/>
</dbReference>
<dbReference type="InterPro" id="IPR036856">
    <property type="entry name" value="Ald_Oxase/Xan_DH_a/b_sf"/>
</dbReference>
<dbReference type="Gene3D" id="3.90.1170.50">
    <property type="entry name" value="Aldehyde oxidase/xanthine dehydrogenase, a/b hammerhead"/>
    <property type="match status" value="1"/>
</dbReference>
<dbReference type="GO" id="GO:0005506">
    <property type="term" value="F:iron ion binding"/>
    <property type="evidence" value="ECO:0007669"/>
    <property type="project" value="InterPro"/>
</dbReference>
<sequence>MNAVGRPIARVDAVAKVTGAARYAADEQVAGMTHAVLVTSTIARGRITALDTAMAATAAGVLGVFTHHNLGRLPRPRPQAAPPLQDDRIRHAGQPVAVVVAQTLEQAQYAATLVAVNYRAEQPEVILGDHLGEAYLPPQGPDGTGNVYERGDVDTALAGAPVTIEAVYTTPMQHHNPMEPSATIARWDGNRLTVHESTQAMATVQDELMRVFRLPRANVRVLSPYVGGGFGAKGRTWPHTVLAAAVARRVRRPVKLVLTRAEAYTGFAHRAESHQVLRLGATRDGRLTAIDHTLTQQVARAEGRFATSATTTRILYACPNVRTTRQAVGLDLANGGYTRAPETVVNHALESTLDELSYALGLDPITLRIRNWSAVNQETGVRHGSNHLRDCYERAAERFGWSRRDPRPGSMRDGRWLAGWGMATAAHTAGGQAMSGAEVTIGLDGRAEIRSATQDIGTGTYTVMKQIGADVLGLPPDDVVFDLGDSAFPSAAPSFASSTVPSTGAGVVRAATAARDQVIALAVADHDGPLYGLPPGRIAAADGFLFHLDHPARRTSHRDVLRRHGRPIRSASQPGRPMTRAYSTGAVFVEVAVHPVLGHVRVRRIVGVYDPGRVLNERTARSQAIGGAIWGIGAALTEHTLTDPHLGRILTPNLSSYLMPVNADVPDMDISFIDRPDPASHALGARGFGEAATTGVAPAIGNAVYHAIGHRIRDLPITQDKIIAGMQRSETGRI</sequence>
<evidence type="ECO:0000313" key="5">
    <source>
        <dbReference type="Proteomes" id="UP001139648"/>
    </source>
</evidence>
<dbReference type="InterPro" id="IPR046867">
    <property type="entry name" value="AldOxase/xan_DH_MoCoBD2"/>
</dbReference>
<dbReference type="InterPro" id="IPR000674">
    <property type="entry name" value="Ald_Oxase/Xan_DH_a/b"/>
</dbReference>
<dbReference type="InterPro" id="IPR008274">
    <property type="entry name" value="AldOxase/xan_DH_MoCoBD1"/>
</dbReference>
<proteinExistence type="predicted"/>
<organism evidence="4 5">
    <name type="scientific">Nonomuraea thailandensis</name>
    <dbReference type="NCBI Taxonomy" id="1188745"/>
    <lineage>
        <taxon>Bacteria</taxon>
        <taxon>Bacillati</taxon>
        <taxon>Actinomycetota</taxon>
        <taxon>Actinomycetes</taxon>
        <taxon>Streptosporangiales</taxon>
        <taxon>Streptosporangiaceae</taxon>
        <taxon>Nonomuraea</taxon>
    </lineage>
</organism>
<dbReference type="GO" id="GO:0004854">
    <property type="term" value="F:xanthine dehydrogenase activity"/>
    <property type="evidence" value="ECO:0007669"/>
    <property type="project" value="UniProtKB-EC"/>
</dbReference>
<keyword evidence="5" id="KW-1185">Reference proteome</keyword>
<dbReference type="Pfam" id="PF01315">
    <property type="entry name" value="Ald_Xan_dh_C"/>
    <property type="match status" value="1"/>
</dbReference>
<evidence type="ECO:0000256" key="2">
    <source>
        <dbReference type="ARBA" id="ARBA00023002"/>
    </source>
</evidence>
<dbReference type="SUPFAM" id="SSF54665">
    <property type="entry name" value="CO dehydrogenase molybdoprotein N-domain-like"/>
    <property type="match status" value="1"/>
</dbReference>
<evidence type="ECO:0000259" key="3">
    <source>
        <dbReference type="SMART" id="SM01008"/>
    </source>
</evidence>
<evidence type="ECO:0000256" key="1">
    <source>
        <dbReference type="ARBA" id="ARBA00022505"/>
    </source>
</evidence>
<dbReference type="PANTHER" id="PTHR11908:SF132">
    <property type="entry name" value="ALDEHYDE OXIDASE 1-RELATED"/>
    <property type="match status" value="1"/>
</dbReference>
<reference evidence="4" key="1">
    <citation type="submission" date="2022-06" db="EMBL/GenBank/DDBJ databases">
        <title>Sequencing the genomes of 1000 actinobacteria strains.</title>
        <authorList>
            <person name="Klenk H.-P."/>
        </authorList>
    </citation>
    <scope>NUCLEOTIDE SEQUENCE</scope>
    <source>
        <strain evidence="4">DSM 46694</strain>
    </source>
</reference>
<dbReference type="Gene3D" id="3.30.365.10">
    <property type="entry name" value="Aldehyde oxidase/xanthine dehydrogenase, molybdopterin binding domain"/>
    <property type="match status" value="4"/>
</dbReference>
<protein>
    <submittedName>
        <fullName evidence="4">Xanthine dehydrogenase YagR molybdenum-binding subunit</fullName>
        <ecNumber evidence="4">1.17.1.4</ecNumber>
    </submittedName>
</protein>
<dbReference type="SUPFAM" id="SSF56003">
    <property type="entry name" value="Molybdenum cofactor-binding domain"/>
    <property type="match status" value="1"/>
</dbReference>
<accession>A0A9X2GKU7</accession>
<dbReference type="RefSeq" id="WP_253744491.1">
    <property type="nucleotide sequence ID" value="NZ_BAABKA010000015.1"/>
</dbReference>
<feature type="domain" description="Aldehyde oxidase/xanthine dehydrogenase a/b hammerhead" evidence="3">
    <location>
        <begin position="18"/>
        <end position="122"/>
    </location>
</feature>
<keyword evidence="2 4" id="KW-0560">Oxidoreductase</keyword>
<dbReference type="InterPro" id="IPR016208">
    <property type="entry name" value="Ald_Oxase/xanthine_DH-like"/>
</dbReference>
<dbReference type="Pfam" id="PF20256">
    <property type="entry name" value="MoCoBD_2"/>
    <property type="match status" value="1"/>
</dbReference>
<dbReference type="EMBL" id="JAMZEB010000002">
    <property type="protein sequence ID" value="MCP2357361.1"/>
    <property type="molecule type" value="Genomic_DNA"/>
</dbReference>
<dbReference type="EC" id="1.17.1.4" evidence="4"/>
<dbReference type="Pfam" id="PF02738">
    <property type="entry name" value="MoCoBD_1"/>
    <property type="match status" value="1"/>
</dbReference>
<dbReference type="Proteomes" id="UP001139648">
    <property type="component" value="Unassembled WGS sequence"/>
</dbReference>
<evidence type="ECO:0000313" key="4">
    <source>
        <dbReference type="EMBL" id="MCP2357361.1"/>
    </source>
</evidence>
<dbReference type="PANTHER" id="PTHR11908">
    <property type="entry name" value="XANTHINE DEHYDROGENASE"/>
    <property type="match status" value="1"/>
</dbReference>
<name>A0A9X2GKU7_9ACTN</name>
<comment type="caution">
    <text evidence="4">The sequence shown here is derived from an EMBL/GenBank/DDBJ whole genome shotgun (WGS) entry which is preliminary data.</text>
</comment>